<keyword evidence="13" id="KW-0675">Receptor</keyword>
<sequence>MCKSQLGLGVSTLTLAMMATGLVSAHAQEAPAAEPVQEVVVTGFRLQNRQLMILKDADERIAEFMTGDELGQQPDYNISDSFRRMPGVQTEFDEDEGRFVGIRGLDPNFTVGSFDGSTIATSERGNRQLNLESVPTSAVKRLEVFKSRTPDMEGNAIGGTLNLITRSAFDRKGLYWVGSAFVGTSDSQKVPGKGYGRSSDDGANFRFDGTVSTTFGSQDQFGVLFTGAFSRKRRDQERFVPGSYSLTNGVPVQSAHLWSSYPNSVDRYGGTLKLEWRPSETLKTALTTTYYIQADNELRHSHQLTRGTVSTDTALTSGNKARVTTAGGFVRFNDFPIDKPLTIVQASADWTPDDRNIVKFRAAYSEASFVEASNQLQYNLATSAANAYNYAINDGIPTAVLDNPTTFLTPFNYKFNSYTPYEDDSDEYITEASLDWRFNMERGDHGWGFGAGAKTRDLTRDFDRYQDVYALAAGQTSTLEDVLMPADYTSVNATTRQLFIDFDKFQADRRANPTKFVLNTATTALNRISNDYVVTEGVDALYVQLRHAGERHSLIFGGRYEDTATEVNGYRVNGNTVTPLTRKGTYDNFLPSVVFSYTILPNLKFRTAYFEAIGRANPSDLGTNESLNASSLTLTRGNPDLKPRKAKNYDAALEIYFPNKAGMISVAAFAKDLKDEIYSITLGKTIIDGAEYTVTQPQNVANSTISGLEFSVIKNNFDVLPGLLRNFGASANYTRLHGRADLPNGVRTDRLNRQPAHQANVAVFYEDGPLKARVSYAYTGERYTSFSTTDPSTNRYDKAWKQVDFTARYSLGRYQIIGEIRNLTDQHRENYDQYGVRDLNYFGRQFWLGVAFKQ</sequence>
<evidence type="ECO:0000256" key="7">
    <source>
        <dbReference type="ARBA" id="ARBA00023237"/>
    </source>
</evidence>
<keyword evidence="14" id="KW-1185">Reference proteome</keyword>
<evidence type="ECO:0000259" key="11">
    <source>
        <dbReference type="Pfam" id="PF00593"/>
    </source>
</evidence>
<evidence type="ECO:0000259" key="12">
    <source>
        <dbReference type="Pfam" id="PF07715"/>
    </source>
</evidence>
<evidence type="ECO:0000313" key="14">
    <source>
        <dbReference type="Proteomes" id="UP001216595"/>
    </source>
</evidence>
<evidence type="ECO:0000256" key="10">
    <source>
        <dbReference type="SAM" id="SignalP"/>
    </source>
</evidence>
<feature type="chain" id="PRO_5045564794" evidence="10">
    <location>
        <begin position="28"/>
        <end position="854"/>
    </location>
</feature>
<comment type="similarity">
    <text evidence="8 9">Belongs to the TonB-dependent receptor family.</text>
</comment>
<keyword evidence="5 9" id="KW-0798">TonB box</keyword>
<feature type="signal peptide" evidence="10">
    <location>
        <begin position="1"/>
        <end position="27"/>
    </location>
</feature>
<dbReference type="Pfam" id="PF00593">
    <property type="entry name" value="TonB_dep_Rec_b-barrel"/>
    <property type="match status" value="1"/>
</dbReference>
<evidence type="ECO:0000256" key="1">
    <source>
        <dbReference type="ARBA" id="ARBA00004571"/>
    </source>
</evidence>
<dbReference type="PROSITE" id="PS52016">
    <property type="entry name" value="TONB_DEPENDENT_REC_3"/>
    <property type="match status" value="1"/>
</dbReference>
<evidence type="ECO:0000256" key="6">
    <source>
        <dbReference type="ARBA" id="ARBA00023136"/>
    </source>
</evidence>
<dbReference type="InterPro" id="IPR010104">
    <property type="entry name" value="TonB_rcpt_bac"/>
</dbReference>
<evidence type="ECO:0000256" key="3">
    <source>
        <dbReference type="ARBA" id="ARBA00022452"/>
    </source>
</evidence>
<keyword evidence="10" id="KW-0732">Signal</keyword>
<dbReference type="Pfam" id="PF07715">
    <property type="entry name" value="Plug"/>
    <property type="match status" value="1"/>
</dbReference>
<dbReference type="NCBIfam" id="TIGR01782">
    <property type="entry name" value="TonB-Xanth-Caul"/>
    <property type="match status" value="1"/>
</dbReference>
<evidence type="ECO:0000256" key="4">
    <source>
        <dbReference type="ARBA" id="ARBA00022692"/>
    </source>
</evidence>
<keyword evidence="6 8" id="KW-0472">Membrane</keyword>
<keyword evidence="3 8" id="KW-1134">Transmembrane beta strand</keyword>
<accession>A0ABT5IBV9</accession>
<dbReference type="SUPFAM" id="SSF56935">
    <property type="entry name" value="Porins"/>
    <property type="match status" value="1"/>
</dbReference>
<evidence type="ECO:0000256" key="9">
    <source>
        <dbReference type="RuleBase" id="RU003357"/>
    </source>
</evidence>
<evidence type="ECO:0000256" key="2">
    <source>
        <dbReference type="ARBA" id="ARBA00022448"/>
    </source>
</evidence>
<evidence type="ECO:0000256" key="5">
    <source>
        <dbReference type="ARBA" id="ARBA00023077"/>
    </source>
</evidence>
<feature type="domain" description="TonB-dependent receptor-like beta-barrel" evidence="11">
    <location>
        <begin position="386"/>
        <end position="823"/>
    </location>
</feature>
<dbReference type="Gene3D" id="2.170.130.10">
    <property type="entry name" value="TonB-dependent receptor, plug domain"/>
    <property type="match status" value="1"/>
</dbReference>
<protein>
    <submittedName>
        <fullName evidence="13">TonB-dependent receptor</fullName>
    </submittedName>
</protein>
<reference evidence="13 14" key="1">
    <citation type="submission" date="2023-01" db="EMBL/GenBank/DDBJ databases">
        <title>Novel species of the genus Asticcacaulis isolated from rivers.</title>
        <authorList>
            <person name="Lu H."/>
        </authorList>
    </citation>
    <scope>NUCLEOTIDE SEQUENCE [LARGE SCALE GENOMIC DNA]</scope>
    <source>
        <strain evidence="13 14">DXS10W</strain>
    </source>
</reference>
<dbReference type="InterPro" id="IPR037066">
    <property type="entry name" value="Plug_dom_sf"/>
</dbReference>
<dbReference type="Proteomes" id="UP001216595">
    <property type="component" value="Unassembled WGS sequence"/>
</dbReference>
<name>A0ABT5IBV9_9CAUL</name>
<evidence type="ECO:0000256" key="8">
    <source>
        <dbReference type="PROSITE-ProRule" id="PRU01360"/>
    </source>
</evidence>
<dbReference type="InterPro" id="IPR039426">
    <property type="entry name" value="TonB-dep_rcpt-like"/>
</dbReference>
<keyword evidence="4 8" id="KW-0812">Transmembrane</keyword>
<dbReference type="InterPro" id="IPR000531">
    <property type="entry name" value="Beta-barrel_TonB"/>
</dbReference>
<organism evidence="13 14">
    <name type="scientific">Asticcacaulis currens</name>
    <dbReference type="NCBI Taxonomy" id="2984210"/>
    <lineage>
        <taxon>Bacteria</taxon>
        <taxon>Pseudomonadati</taxon>
        <taxon>Pseudomonadota</taxon>
        <taxon>Alphaproteobacteria</taxon>
        <taxon>Caulobacterales</taxon>
        <taxon>Caulobacteraceae</taxon>
        <taxon>Asticcacaulis</taxon>
    </lineage>
</organism>
<dbReference type="InterPro" id="IPR012910">
    <property type="entry name" value="Plug_dom"/>
</dbReference>
<dbReference type="InterPro" id="IPR036942">
    <property type="entry name" value="Beta-barrel_TonB_sf"/>
</dbReference>
<dbReference type="RefSeq" id="WP_272740430.1">
    <property type="nucleotide sequence ID" value="NZ_JAQQKW010000002.1"/>
</dbReference>
<keyword evidence="2 8" id="KW-0813">Transport</keyword>
<keyword evidence="7 8" id="KW-0998">Cell outer membrane</keyword>
<dbReference type="PANTHER" id="PTHR40980">
    <property type="entry name" value="PLUG DOMAIN-CONTAINING PROTEIN"/>
    <property type="match status" value="1"/>
</dbReference>
<evidence type="ECO:0000313" key="13">
    <source>
        <dbReference type="EMBL" id="MDC7693680.1"/>
    </source>
</evidence>
<comment type="subcellular location">
    <subcellularLocation>
        <location evidence="1 8">Cell outer membrane</location>
        <topology evidence="1 8">Multi-pass membrane protein</topology>
    </subcellularLocation>
</comment>
<dbReference type="Gene3D" id="2.40.170.20">
    <property type="entry name" value="TonB-dependent receptor, beta-barrel domain"/>
    <property type="match status" value="1"/>
</dbReference>
<dbReference type="PANTHER" id="PTHR40980:SF4">
    <property type="entry name" value="TONB-DEPENDENT RECEPTOR-LIKE BETA-BARREL DOMAIN-CONTAINING PROTEIN"/>
    <property type="match status" value="1"/>
</dbReference>
<feature type="domain" description="TonB-dependent receptor plug" evidence="12">
    <location>
        <begin position="65"/>
        <end position="160"/>
    </location>
</feature>
<dbReference type="CDD" id="cd01347">
    <property type="entry name" value="ligand_gated_channel"/>
    <property type="match status" value="1"/>
</dbReference>
<comment type="caution">
    <text evidence="13">The sequence shown here is derived from an EMBL/GenBank/DDBJ whole genome shotgun (WGS) entry which is preliminary data.</text>
</comment>
<gene>
    <name evidence="13" type="ORF">PQU94_05225</name>
</gene>
<dbReference type="EMBL" id="JAQQKW010000002">
    <property type="protein sequence ID" value="MDC7693680.1"/>
    <property type="molecule type" value="Genomic_DNA"/>
</dbReference>
<proteinExistence type="inferred from homology"/>